<dbReference type="EMBL" id="DVHA01000187">
    <property type="protein sequence ID" value="HIR61084.1"/>
    <property type="molecule type" value="Genomic_DNA"/>
</dbReference>
<dbReference type="PANTHER" id="PTHR35801">
    <property type="entry name" value="PHOSPHOSERINE PHOSPHATASE RSBX"/>
    <property type="match status" value="1"/>
</dbReference>
<comment type="caution">
    <text evidence="2">The sequence shown here is derived from an EMBL/GenBank/DDBJ whole genome shotgun (WGS) entry which is preliminary data.</text>
</comment>
<dbReference type="PANTHER" id="PTHR35801:SF1">
    <property type="entry name" value="PHOSPHOSERINE PHOSPHATASE RSBX"/>
    <property type="match status" value="1"/>
</dbReference>
<reference evidence="2" key="1">
    <citation type="submission" date="2020-10" db="EMBL/GenBank/DDBJ databases">
        <authorList>
            <person name="Gilroy R."/>
        </authorList>
    </citation>
    <scope>NUCLEOTIDE SEQUENCE</scope>
    <source>
        <strain evidence="2">CHK189-12415</strain>
    </source>
</reference>
<proteinExistence type="predicted"/>
<gene>
    <name evidence="2" type="ORF">IAB37_05875</name>
</gene>
<dbReference type="Pfam" id="PF07228">
    <property type="entry name" value="SpoIIE"/>
    <property type="match status" value="1"/>
</dbReference>
<dbReference type="SUPFAM" id="SSF81606">
    <property type="entry name" value="PP2C-like"/>
    <property type="match status" value="1"/>
</dbReference>
<feature type="domain" description="PPM-type phosphatase" evidence="1">
    <location>
        <begin position="7"/>
        <end position="218"/>
    </location>
</feature>
<dbReference type="Proteomes" id="UP000824241">
    <property type="component" value="Unassembled WGS sequence"/>
</dbReference>
<dbReference type="InterPro" id="IPR036457">
    <property type="entry name" value="PPM-type-like_dom_sf"/>
</dbReference>
<dbReference type="InterPro" id="IPR001932">
    <property type="entry name" value="PPM-type_phosphatase-like_dom"/>
</dbReference>
<evidence type="ECO:0000313" key="3">
    <source>
        <dbReference type="Proteomes" id="UP000824241"/>
    </source>
</evidence>
<evidence type="ECO:0000313" key="2">
    <source>
        <dbReference type="EMBL" id="HIR61084.1"/>
    </source>
</evidence>
<organism evidence="2 3">
    <name type="scientific">Candidatus Faecivivens stercoravium</name>
    <dbReference type="NCBI Taxonomy" id="2840803"/>
    <lineage>
        <taxon>Bacteria</taxon>
        <taxon>Bacillati</taxon>
        <taxon>Bacillota</taxon>
        <taxon>Clostridia</taxon>
        <taxon>Eubacteriales</taxon>
        <taxon>Oscillospiraceae</taxon>
        <taxon>Oscillospiraceae incertae sedis</taxon>
        <taxon>Candidatus Faecivivens</taxon>
    </lineage>
</organism>
<name>A0A9D1DYD7_9FIRM</name>
<dbReference type="InterPro" id="IPR039248">
    <property type="entry name" value="Ptase_RsbX"/>
</dbReference>
<dbReference type="SMART" id="SM00331">
    <property type="entry name" value="PP2C_SIG"/>
    <property type="match status" value="1"/>
</dbReference>
<accession>A0A9D1DYD7</accession>
<evidence type="ECO:0000259" key="1">
    <source>
        <dbReference type="SMART" id="SM00331"/>
    </source>
</evidence>
<dbReference type="Gene3D" id="3.60.40.10">
    <property type="entry name" value="PPM-type phosphatase domain"/>
    <property type="match status" value="1"/>
</dbReference>
<protein>
    <submittedName>
        <fullName evidence="2">SpoIIE family protein phosphatase</fullName>
    </submittedName>
</protein>
<reference evidence="2" key="2">
    <citation type="journal article" date="2021" name="PeerJ">
        <title>Extensive microbial diversity within the chicken gut microbiome revealed by metagenomics and culture.</title>
        <authorList>
            <person name="Gilroy R."/>
            <person name="Ravi A."/>
            <person name="Getino M."/>
            <person name="Pursley I."/>
            <person name="Horton D.L."/>
            <person name="Alikhan N.F."/>
            <person name="Baker D."/>
            <person name="Gharbi K."/>
            <person name="Hall N."/>
            <person name="Watson M."/>
            <person name="Adriaenssens E.M."/>
            <person name="Foster-Nyarko E."/>
            <person name="Jarju S."/>
            <person name="Secka A."/>
            <person name="Antonio M."/>
            <person name="Oren A."/>
            <person name="Chaudhuri R.R."/>
            <person name="La Ragione R."/>
            <person name="Hildebrand F."/>
            <person name="Pallen M.J."/>
        </authorList>
    </citation>
    <scope>NUCLEOTIDE SEQUENCE</scope>
    <source>
        <strain evidence="2">CHK189-12415</strain>
    </source>
</reference>
<dbReference type="AlphaFoldDB" id="A0A9D1DYD7"/>
<sequence length="387" mass="42449">MSYFIENSYVSINKHNEELCGDRVETAYYNETQTLVLADGMGSGVRANVLSSLTSKIICTMMSSGMTVEDCVETIAATLPVRKDVNVAYSTFTILQISSDGDVYMVQFDNPLSILLRNGKAVEYPVEVNIVGDKTLYETRMKAELGDEFVMFSDGVSHAGIGISMDFGWQSEHICDFLEKNVHPDDSPHTVAAKLAEAAKELYLGRMGDDTTVAVMKVRQRSELSIILGPPANPEDDIPVIEKFLAEPGKKIVCGGTTSKIVSKYLGQTVETCLDYLDPHIPPAGHMKGVDLVTEGVITMGKVMELSDQMVAGTLPTDWADHKDAATQIAKMLLDEATDVNIFVGRAMNSAHQNPNLPINFSIKMKIVEVLSQNLEKIGKRVNVEYH</sequence>